<organism evidence="11 12">
    <name type="scientific">Brachionus plicatilis</name>
    <name type="common">Marine rotifer</name>
    <name type="synonym">Brachionus muelleri</name>
    <dbReference type="NCBI Taxonomy" id="10195"/>
    <lineage>
        <taxon>Eukaryota</taxon>
        <taxon>Metazoa</taxon>
        <taxon>Spiralia</taxon>
        <taxon>Gnathifera</taxon>
        <taxon>Rotifera</taxon>
        <taxon>Eurotatoria</taxon>
        <taxon>Monogononta</taxon>
        <taxon>Pseudotrocha</taxon>
        <taxon>Ploima</taxon>
        <taxon>Brachionidae</taxon>
        <taxon>Brachionus</taxon>
    </lineage>
</organism>
<evidence type="ECO:0000256" key="1">
    <source>
        <dbReference type="ARBA" id="ARBA00004613"/>
    </source>
</evidence>
<name>A0A3M7S471_BRAPC</name>
<feature type="domain" description="Lipocalin/cytosolic fatty-acid binding" evidence="10">
    <location>
        <begin position="50"/>
        <end position="203"/>
    </location>
</feature>
<dbReference type="OrthoDB" id="10048091at2759"/>
<dbReference type="Gene3D" id="2.40.128.20">
    <property type="match status" value="1"/>
</dbReference>
<keyword evidence="5" id="KW-0964">Secreted</keyword>
<dbReference type="PROSITE" id="PS00213">
    <property type="entry name" value="LIPOCALIN"/>
    <property type="match status" value="1"/>
</dbReference>
<evidence type="ECO:0000259" key="10">
    <source>
        <dbReference type="Pfam" id="PF08212"/>
    </source>
</evidence>
<dbReference type="InterPro" id="IPR022272">
    <property type="entry name" value="Lipocalin_CS"/>
</dbReference>
<dbReference type="GO" id="GO:0031409">
    <property type="term" value="F:pigment binding"/>
    <property type="evidence" value="ECO:0007669"/>
    <property type="project" value="InterPro"/>
</dbReference>
<evidence type="ECO:0000256" key="5">
    <source>
        <dbReference type="ARBA" id="ARBA00022525"/>
    </source>
</evidence>
<comment type="similarity">
    <text evidence="2">Belongs to the calycin superfamily. Lipocalin family.</text>
</comment>
<keyword evidence="7" id="KW-0446">Lipid-binding</keyword>
<dbReference type="AlphaFoldDB" id="A0A3M7S471"/>
<dbReference type="PANTHER" id="PTHR10612">
    <property type="entry name" value="APOLIPOPROTEIN D"/>
    <property type="match status" value="1"/>
</dbReference>
<comment type="subcellular location">
    <subcellularLocation>
        <location evidence="1">Secreted</location>
    </subcellularLocation>
</comment>
<evidence type="ECO:0000256" key="4">
    <source>
        <dbReference type="ARBA" id="ARBA00022448"/>
    </source>
</evidence>
<dbReference type="PIRSF" id="PIRSF036893">
    <property type="entry name" value="Lipocalin_ApoD"/>
    <property type="match status" value="1"/>
</dbReference>
<keyword evidence="8" id="KW-1015">Disulfide bond</keyword>
<dbReference type="EMBL" id="REGN01002089">
    <property type="protein sequence ID" value="RNA30388.1"/>
    <property type="molecule type" value="Genomic_DNA"/>
</dbReference>
<evidence type="ECO:0000256" key="8">
    <source>
        <dbReference type="ARBA" id="ARBA00023157"/>
    </source>
</evidence>
<keyword evidence="9" id="KW-0325">Glycoprotein</keyword>
<dbReference type="InterPro" id="IPR012674">
    <property type="entry name" value="Calycin"/>
</dbReference>
<dbReference type="InterPro" id="IPR003057">
    <property type="entry name" value="Invtbrt_color"/>
</dbReference>
<evidence type="ECO:0000256" key="7">
    <source>
        <dbReference type="ARBA" id="ARBA00023121"/>
    </source>
</evidence>
<feature type="non-terminal residue" evidence="11">
    <location>
        <position position="1"/>
    </location>
</feature>
<evidence type="ECO:0000256" key="6">
    <source>
        <dbReference type="ARBA" id="ARBA00022729"/>
    </source>
</evidence>
<keyword evidence="12" id="KW-1185">Reference proteome</keyword>
<dbReference type="InterPro" id="IPR000566">
    <property type="entry name" value="Lipocln_cytosolic_FA-bd_dom"/>
</dbReference>
<dbReference type="GO" id="GO:0000302">
    <property type="term" value="P:response to reactive oxygen species"/>
    <property type="evidence" value="ECO:0007669"/>
    <property type="project" value="TreeGrafter"/>
</dbReference>
<dbReference type="GO" id="GO:0006629">
    <property type="term" value="P:lipid metabolic process"/>
    <property type="evidence" value="ECO:0007669"/>
    <property type="project" value="TreeGrafter"/>
</dbReference>
<accession>A0A3M7S471</accession>
<dbReference type="CDD" id="cd19437">
    <property type="entry name" value="lipocalin_apoD-like"/>
    <property type="match status" value="1"/>
</dbReference>
<reference evidence="11 12" key="1">
    <citation type="journal article" date="2018" name="Sci. Rep.">
        <title>Genomic signatures of local adaptation to the degree of environmental predictability in rotifers.</title>
        <authorList>
            <person name="Franch-Gras L."/>
            <person name="Hahn C."/>
            <person name="Garcia-Roger E.M."/>
            <person name="Carmona M.J."/>
            <person name="Serra M."/>
            <person name="Gomez A."/>
        </authorList>
    </citation>
    <scope>NUCLEOTIDE SEQUENCE [LARGE SCALE GENOMIC DNA]</scope>
    <source>
        <strain evidence="11">HYR1</strain>
    </source>
</reference>
<dbReference type="FunFam" id="2.40.128.20:FF:000003">
    <property type="entry name" value="Apolipoprotein D"/>
    <property type="match status" value="1"/>
</dbReference>
<dbReference type="GO" id="GO:0005737">
    <property type="term" value="C:cytoplasm"/>
    <property type="evidence" value="ECO:0007669"/>
    <property type="project" value="TreeGrafter"/>
</dbReference>
<sequence length="207" mass="23679">IFFHFRFEFKMKIFSVISIISIALISSSNASIFGFWFGRECPTSPIIPDFDLNRYVGKWYEIERKPVIFERNLKCVTAEYALKDNGRISVKNSGTNVNTNEATATLGEAFVPNPTEPNKLIVEFPNQFLGINLANQGNYHVWKTDYSNYALVYSCRVYFGFIKFEATWLLSRTKNLTAENTAELKTFLSNNGVAVNNFEKVEQNCSN</sequence>
<dbReference type="InterPro" id="IPR022271">
    <property type="entry name" value="Lipocalin_ApoD"/>
</dbReference>
<dbReference type="PRINTS" id="PR01273">
    <property type="entry name" value="INVTBRTCOLOR"/>
</dbReference>
<keyword evidence="4" id="KW-0813">Transport</keyword>
<dbReference type="GO" id="GO:0005576">
    <property type="term" value="C:extracellular region"/>
    <property type="evidence" value="ECO:0007669"/>
    <property type="project" value="UniProtKB-SubCell"/>
</dbReference>
<evidence type="ECO:0000256" key="3">
    <source>
        <dbReference type="ARBA" id="ARBA00019890"/>
    </source>
</evidence>
<proteinExistence type="inferred from homology"/>
<dbReference type="SUPFAM" id="SSF50814">
    <property type="entry name" value="Lipocalins"/>
    <property type="match status" value="1"/>
</dbReference>
<dbReference type="GO" id="GO:0008289">
    <property type="term" value="F:lipid binding"/>
    <property type="evidence" value="ECO:0007669"/>
    <property type="project" value="UniProtKB-KW"/>
</dbReference>
<dbReference type="Proteomes" id="UP000276133">
    <property type="component" value="Unassembled WGS sequence"/>
</dbReference>
<keyword evidence="6" id="KW-0732">Signal</keyword>
<evidence type="ECO:0000256" key="9">
    <source>
        <dbReference type="ARBA" id="ARBA00023180"/>
    </source>
</evidence>
<comment type="caution">
    <text evidence="11">The sequence shown here is derived from an EMBL/GenBank/DDBJ whole genome shotgun (WGS) entry which is preliminary data.</text>
</comment>
<evidence type="ECO:0000313" key="11">
    <source>
        <dbReference type="EMBL" id="RNA30388.1"/>
    </source>
</evidence>
<dbReference type="Pfam" id="PF08212">
    <property type="entry name" value="Lipocalin_2"/>
    <property type="match status" value="1"/>
</dbReference>
<evidence type="ECO:0000256" key="2">
    <source>
        <dbReference type="ARBA" id="ARBA00006889"/>
    </source>
</evidence>
<evidence type="ECO:0000313" key="12">
    <source>
        <dbReference type="Proteomes" id="UP000276133"/>
    </source>
</evidence>
<protein>
    <recommendedName>
        <fullName evidence="3">Apolipoprotein D</fullName>
    </recommendedName>
</protein>
<dbReference type="PANTHER" id="PTHR10612:SF34">
    <property type="entry name" value="APOLIPOPROTEIN D"/>
    <property type="match status" value="1"/>
</dbReference>
<gene>
    <name evidence="11" type="ORF">BpHYR1_041097</name>
</gene>